<comment type="caution">
    <text evidence="2">The sequence shown here is derived from an EMBL/GenBank/DDBJ whole genome shotgun (WGS) entry which is preliminary data.</text>
</comment>
<dbReference type="RefSeq" id="WP_110814114.1">
    <property type="nucleotide sequence ID" value="NZ_QJTE01000002.1"/>
</dbReference>
<sequence>MIIVTGASGHLGRATVRALAARMEPARIVATCREPEQAADLQALGVTVRHGDFDNPGSLSAAFEGAEQVLIVSSNAAAFGGDPLAQHRAAIHAAKEAGARRVLYTSHMGAGAASAFPPMRDHAATESMLQSSGLAWCALRNGVYASSGVDFLGDAPRTGRLTAPEDGPVSWTAHADLAEAAAAVLADEGRFEGPTPPLVGAEALDLGGLCGIASDLLGREVRRETVAETVLREGLRASGVSEAAVSMVLGFYIAAGNGAFASNDTTLEELIGRRPVPMRDVMARALLRRAG</sequence>
<keyword evidence="3" id="KW-1185">Reference proteome</keyword>
<dbReference type="InterPro" id="IPR016040">
    <property type="entry name" value="NAD(P)-bd_dom"/>
</dbReference>
<dbReference type="PANTHER" id="PTHR47129">
    <property type="entry name" value="QUINONE OXIDOREDUCTASE 2"/>
    <property type="match status" value="1"/>
</dbReference>
<evidence type="ECO:0000259" key="1">
    <source>
        <dbReference type="Pfam" id="PF13460"/>
    </source>
</evidence>
<name>A0A318SUN6_9RHOB</name>
<evidence type="ECO:0000313" key="3">
    <source>
        <dbReference type="Proteomes" id="UP000248311"/>
    </source>
</evidence>
<dbReference type="InterPro" id="IPR052718">
    <property type="entry name" value="NmrA-type_oxidoreductase"/>
</dbReference>
<dbReference type="PANTHER" id="PTHR47129:SF1">
    <property type="entry name" value="NMRA-LIKE DOMAIN-CONTAINING PROTEIN"/>
    <property type="match status" value="1"/>
</dbReference>
<dbReference type="Pfam" id="PF13460">
    <property type="entry name" value="NAD_binding_10"/>
    <property type="match status" value="1"/>
</dbReference>
<dbReference type="AlphaFoldDB" id="A0A318SUN6"/>
<dbReference type="InterPro" id="IPR036291">
    <property type="entry name" value="NAD(P)-bd_dom_sf"/>
</dbReference>
<dbReference type="Gene3D" id="3.40.50.720">
    <property type="entry name" value="NAD(P)-binding Rossmann-like Domain"/>
    <property type="match status" value="1"/>
</dbReference>
<dbReference type="OrthoDB" id="7771794at2"/>
<evidence type="ECO:0000313" key="2">
    <source>
        <dbReference type="EMBL" id="PYE85095.1"/>
    </source>
</evidence>
<feature type="domain" description="NAD(P)-binding" evidence="1">
    <location>
        <begin position="6"/>
        <end position="187"/>
    </location>
</feature>
<reference evidence="2 3" key="1">
    <citation type="submission" date="2018-06" db="EMBL/GenBank/DDBJ databases">
        <title>Genomic Encyclopedia of Type Strains, Phase III (KMG-III): the genomes of soil and plant-associated and newly described type strains.</title>
        <authorList>
            <person name="Whitman W."/>
        </authorList>
    </citation>
    <scope>NUCLEOTIDE SEQUENCE [LARGE SCALE GENOMIC DNA]</scope>
    <source>
        <strain evidence="2 3">CECT 9025</strain>
    </source>
</reference>
<protein>
    <submittedName>
        <fullName evidence="2">Uncharacterized protein YbjT (DUF2867 family)</fullName>
    </submittedName>
</protein>
<gene>
    <name evidence="2" type="ORF">DFP88_102901</name>
</gene>
<proteinExistence type="predicted"/>
<dbReference type="SUPFAM" id="SSF51735">
    <property type="entry name" value="NAD(P)-binding Rossmann-fold domains"/>
    <property type="match status" value="1"/>
</dbReference>
<accession>A0A318SUN6</accession>
<organism evidence="2 3">
    <name type="scientific">Pseudoroseicyclus aestuarii</name>
    <dbReference type="NCBI Taxonomy" id="1795041"/>
    <lineage>
        <taxon>Bacteria</taxon>
        <taxon>Pseudomonadati</taxon>
        <taxon>Pseudomonadota</taxon>
        <taxon>Alphaproteobacteria</taxon>
        <taxon>Rhodobacterales</taxon>
        <taxon>Paracoccaceae</taxon>
        <taxon>Pseudoroseicyclus</taxon>
    </lineage>
</organism>
<dbReference type="EMBL" id="QJTE01000002">
    <property type="protein sequence ID" value="PYE85095.1"/>
    <property type="molecule type" value="Genomic_DNA"/>
</dbReference>
<dbReference type="Proteomes" id="UP000248311">
    <property type="component" value="Unassembled WGS sequence"/>
</dbReference>
<dbReference type="Gene3D" id="3.90.25.10">
    <property type="entry name" value="UDP-galactose 4-epimerase, domain 1"/>
    <property type="match status" value="1"/>
</dbReference>